<proteinExistence type="predicted"/>
<dbReference type="STRING" id="48727.SAMN05192555_1075"/>
<dbReference type="SUPFAM" id="SSF55729">
    <property type="entry name" value="Acyl-CoA N-acyltransferases (Nat)"/>
    <property type="match status" value="1"/>
</dbReference>
<dbReference type="InterPro" id="IPR000182">
    <property type="entry name" value="GNAT_dom"/>
</dbReference>
<sequence length="172" mass="19675">MIASNVTTFFLEMKSVHELNSKLLPDTLSVVECEEPQYQLNRFLYQLVGADWEWGDRDSWIDGQWQELVESDCHRTWVAYYRGSIAGYYELYRPDGVNTEILYFGLAPGAIGKGFGGPLLSHAIKSAWDWSGTQRVWVHTCTLDHPNALANYLARGFEIYREEVTPTGQESD</sequence>
<name>A0A1G9N0C4_9GAMM</name>
<reference evidence="3" key="1">
    <citation type="submission" date="2016-10" db="EMBL/GenBank/DDBJ databases">
        <authorList>
            <person name="Varghese N."/>
            <person name="Submissions S."/>
        </authorList>
    </citation>
    <scope>NUCLEOTIDE SEQUENCE [LARGE SCALE GENOMIC DNA]</scope>
    <source>
        <strain evidence="3">AAP</strain>
    </source>
</reference>
<dbReference type="CDD" id="cd04301">
    <property type="entry name" value="NAT_SF"/>
    <property type="match status" value="1"/>
</dbReference>
<dbReference type="RefSeq" id="WP_245701591.1">
    <property type="nucleotide sequence ID" value="NZ_FNGH01000007.1"/>
</dbReference>
<dbReference type="Gene3D" id="3.40.630.30">
    <property type="match status" value="1"/>
</dbReference>
<keyword evidence="3" id="KW-1185">Reference proteome</keyword>
<dbReference type="InterPro" id="IPR016181">
    <property type="entry name" value="Acyl_CoA_acyltransferase"/>
</dbReference>
<protein>
    <submittedName>
        <fullName evidence="2">Acetyltransferase (GNAT) family protein</fullName>
    </submittedName>
</protein>
<organism evidence="2 3">
    <name type="scientific">Franzmannia pantelleriensis</name>
    <dbReference type="NCBI Taxonomy" id="48727"/>
    <lineage>
        <taxon>Bacteria</taxon>
        <taxon>Pseudomonadati</taxon>
        <taxon>Pseudomonadota</taxon>
        <taxon>Gammaproteobacteria</taxon>
        <taxon>Oceanospirillales</taxon>
        <taxon>Halomonadaceae</taxon>
        <taxon>Franzmannia</taxon>
    </lineage>
</organism>
<dbReference type="AlphaFoldDB" id="A0A1G9N0C4"/>
<dbReference type="PROSITE" id="PS51186">
    <property type="entry name" value="GNAT"/>
    <property type="match status" value="1"/>
</dbReference>
<gene>
    <name evidence="2" type="ORF">SAMN05192555_1075</name>
</gene>
<dbReference type="Pfam" id="PF00583">
    <property type="entry name" value="Acetyltransf_1"/>
    <property type="match status" value="1"/>
</dbReference>
<dbReference type="EMBL" id="FNGH01000007">
    <property type="protein sequence ID" value="SDL79982.1"/>
    <property type="molecule type" value="Genomic_DNA"/>
</dbReference>
<evidence type="ECO:0000313" key="3">
    <source>
        <dbReference type="Proteomes" id="UP000199107"/>
    </source>
</evidence>
<evidence type="ECO:0000259" key="1">
    <source>
        <dbReference type="PROSITE" id="PS51186"/>
    </source>
</evidence>
<evidence type="ECO:0000313" key="2">
    <source>
        <dbReference type="EMBL" id="SDL79982.1"/>
    </source>
</evidence>
<accession>A0A1G9N0C4</accession>
<dbReference type="GO" id="GO:0016747">
    <property type="term" value="F:acyltransferase activity, transferring groups other than amino-acyl groups"/>
    <property type="evidence" value="ECO:0007669"/>
    <property type="project" value="InterPro"/>
</dbReference>
<keyword evidence="2" id="KW-0808">Transferase</keyword>
<dbReference type="Proteomes" id="UP000199107">
    <property type="component" value="Unassembled WGS sequence"/>
</dbReference>
<feature type="domain" description="N-acetyltransferase" evidence="1">
    <location>
        <begin position="31"/>
        <end position="172"/>
    </location>
</feature>